<evidence type="ECO:0000256" key="3">
    <source>
        <dbReference type="ARBA" id="ARBA00022722"/>
    </source>
</evidence>
<dbReference type="STRING" id="1121884.SAMN02745131_03488"/>
<dbReference type="OrthoDB" id="1524972at2"/>
<dbReference type="RefSeq" id="WP_072836617.1">
    <property type="nucleotide sequence ID" value="NZ_FQUU01000018.1"/>
</dbReference>
<dbReference type="Gene3D" id="3.30.230.10">
    <property type="match status" value="1"/>
</dbReference>
<comment type="similarity">
    <text evidence="7">Belongs to the RnpA family.</text>
</comment>
<dbReference type="GO" id="GO:0004526">
    <property type="term" value="F:ribonuclease P activity"/>
    <property type="evidence" value="ECO:0007669"/>
    <property type="project" value="UniProtKB-UniRule"/>
</dbReference>
<evidence type="ECO:0000256" key="7">
    <source>
        <dbReference type="HAMAP-Rule" id="MF_00227"/>
    </source>
</evidence>
<dbReference type="PANTHER" id="PTHR33992:SF1">
    <property type="entry name" value="RIBONUCLEASE P PROTEIN COMPONENT"/>
    <property type="match status" value="1"/>
</dbReference>
<comment type="function">
    <text evidence="1 7">RNaseP catalyzes the removal of the 5'-leader sequence from pre-tRNA to produce the mature 5'-terminus. It can also cleave other RNA substrates such as 4.5S RNA. The protein component plays an auxiliary but essential role in vivo by binding to the 5'-leader sequence and broadening the substrate specificity of the ribozyme.</text>
</comment>
<dbReference type="GO" id="GO:0000049">
    <property type="term" value="F:tRNA binding"/>
    <property type="evidence" value="ECO:0007669"/>
    <property type="project" value="UniProtKB-UniRule"/>
</dbReference>
<dbReference type="InterPro" id="IPR000100">
    <property type="entry name" value="RNase_P"/>
</dbReference>
<evidence type="ECO:0000256" key="2">
    <source>
        <dbReference type="ARBA" id="ARBA00022694"/>
    </source>
</evidence>
<evidence type="ECO:0000256" key="1">
    <source>
        <dbReference type="ARBA" id="ARBA00002663"/>
    </source>
</evidence>
<evidence type="ECO:0000313" key="9">
    <source>
        <dbReference type="EMBL" id="SHF77383.1"/>
    </source>
</evidence>
<reference evidence="9 10" key="1">
    <citation type="submission" date="2016-11" db="EMBL/GenBank/DDBJ databases">
        <authorList>
            <person name="Jaros S."/>
            <person name="Januszkiewicz K."/>
            <person name="Wedrychowicz H."/>
        </authorList>
    </citation>
    <scope>NUCLEOTIDE SEQUENCE [LARGE SCALE GENOMIC DNA]</scope>
    <source>
        <strain evidence="9 10">DSM 18119</strain>
    </source>
</reference>
<comment type="catalytic activity">
    <reaction evidence="7">
        <text>Endonucleolytic cleavage of RNA, removing 5'-extranucleotides from tRNA precursor.</text>
        <dbReference type="EC" id="3.1.26.5"/>
    </reaction>
</comment>
<keyword evidence="3 7" id="KW-0540">Nuclease</keyword>
<dbReference type="InterPro" id="IPR020539">
    <property type="entry name" value="RNase_P_CS"/>
</dbReference>
<proteinExistence type="inferred from homology"/>
<dbReference type="GO" id="GO:0042781">
    <property type="term" value="F:3'-tRNA processing endoribonuclease activity"/>
    <property type="evidence" value="ECO:0007669"/>
    <property type="project" value="TreeGrafter"/>
</dbReference>
<dbReference type="InterPro" id="IPR014721">
    <property type="entry name" value="Ribsml_uS5_D2-typ_fold_subgr"/>
</dbReference>
<sequence>MAKPFGLGKKEKLKSRKQIDTLFASGKSFTVFPIRVTYRFVSSADEHHAQIGVTVSKRYFKKAVDRNKVKRLLREAYRLQKAELAGQLQQSKLKAYLFFIYTDKTIASFDVFKTAMSACLRKLQNKLATVHEDTV</sequence>
<dbReference type="SUPFAM" id="SSF54211">
    <property type="entry name" value="Ribosomal protein S5 domain 2-like"/>
    <property type="match status" value="1"/>
</dbReference>
<accession>A0A1M5EDN5</accession>
<dbReference type="AlphaFoldDB" id="A0A1M5EDN5"/>
<dbReference type="NCBIfam" id="TIGR00188">
    <property type="entry name" value="rnpA"/>
    <property type="match status" value="1"/>
</dbReference>
<dbReference type="InterPro" id="IPR020568">
    <property type="entry name" value="Ribosomal_Su5_D2-typ_SF"/>
</dbReference>
<dbReference type="Proteomes" id="UP000184048">
    <property type="component" value="Unassembled WGS sequence"/>
</dbReference>
<evidence type="ECO:0000256" key="8">
    <source>
        <dbReference type="NCBIfam" id="TIGR00188"/>
    </source>
</evidence>
<dbReference type="PROSITE" id="PS00648">
    <property type="entry name" value="RIBONUCLEASE_P"/>
    <property type="match status" value="1"/>
</dbReference>
<dbReference type="EC" id="3.1.26.5" evidence="7 8"/>
<keyword evidence="2 7" id="KW-0819">tRNA processing</keyword>
<comment type="subunit">
    <text evidence="7">Consists of a catalytic RNA component (M1 or rnpB) and a protein subunit.</text>
</comment>
<dbReference type="EMBL" id="FQUU01000018">
    <property type="protein sequence ID" value="SHF77383.1"/>
    <property type="molecule type" value="Genomic_DNA"/>
</dbReference>
<organism evidence="9 10">
    <name type="scientific">Flavisolibacter ginsengisoli DSM 18119</name>
    <dbReference type="NCBI Taxonomy" id="1121884"/>
    <lineage>
        <taxon>Bacteria</taxon>
        <taxon>Pseudomonadati</taxon>
        <taxon>Bacteroidota</taxon>
        <taxon>Chitinophagia</taxon>
        <taxon>Chitinophagales</taxon>
        <taxon>Chitinophagaceae</taxon>
        <taxon>Flavisolibacter</taxon>
    </lineage>
</organism>
<name>A0A1M5EDN5_9BACT</name>
<protein>
    <recommendedName>
        <fullName evidence="7 8">Ribonuclease P protein component</fullName>
        <shortName evidence="7">RNase P protein</shortName>
        <shortName evidence="7">RNaseP protein</shortName>
        <ecNumber evidence="7 8">3.1.26.5</ecNumber>
    </recommendedName>
    <alternativeName>
        <fullName evidence="7">Protein C5</fullName>
    </alternativeName>
</protein>
<evidence type="ECO:0000313" key="10">
    <source>
        <dbReference type="Proteomes" id="UP000184048"/>
    </source>
</evidence>
<evidence type="ECO:0000256" key="6">
    <source>
        <dbReference type="ARBA" id="ARBA00022884"/>
    </source>
</evidence>
<dbReference type="HAMAP" id="MF_00227">
    <property type="entry name" value="RNase_P"/>
    <property type="match status" value="1"/>
</dbReference>
<dbReference type="PANTHER" id="PTHR33992">
    <property type="entry name" value="RIBONUCLEASE P PROTEIN COMPONENT"/>
    <property type="match status" value="1"/>
</dbReference>
<evidence type="ECO:0000256" key="4">
    <source>
        <dbReference type="ARBA" id="ARBA00022759"/>
    </source>
</evidence>
<keyword evidence="5 7" id="KW-0378">Hydrolase</keyword>
<evidence type="ECO:0000256" key="5">
    <source>
        <dbReference type="ARBA" id="ARBA00022801"/>
    </source>
</evidence>
<keyword evidence="4 7" id="KW-0255">Endonuclease</keyword>
<keyword evidence="10" id="KW-1185">Reference proteome</keyword>
<dbReference type="GO" id="GO:0001682">
    <property type="term" value="P:tRNA 5'-leader removal"/>
    <property type="evidence" value="ECO:0007669"/>
    <property type="project" value="UniProtKB-UniRule"/>
</dbReference>
<dbReference type="GO" id="GO:0030677">
    <property type="term" value="C:ribonuclease P complex"/>
    <property type="evidence" value="ECO:0007669"/>
    <property type="project" value="TreeGrafter"/>
</dbReference>
<dbReference type="Pfam" id="PF00825">
    <property type="entry name" value="Ribonuclease_P"/>
    <property type="match status" value="1"/>
</dbReference>
<keyword evidence="6 7" id="KW-0694">RNA-binding</keyword>
<gene>
    <name evidence="7" type="primary">rnpA</name>
    <name evidence="9" type="ORF">SAMN02745131_03488</name>
</gene>